<accession>A0A2V5I6K0</accession>
<evidence type="ECO:0000256" key="1">
    <source>
        <dbReference type="SAM" id="MobiDB-lite"/>
    </source>
</evidence>
<proteinExistence type="predicted"/>
<dbReference type="AlphaFoldDB" id="A0A2V5I6K0"/>
<protein>
    <submittedName>
        <fullName evidence="2">Uncharacterized protein</fullName>
    </submittedName>
</protein>
<reference evidence="2 3" key="1">
    <citation type="submission" date="2018-02" db="EMBL/GenBank/DDBJ databases">
        <title>The genomes of Aspergillus section Nigri reveals drivers in fungal speciation.</title>
        <authorList>
            <consortium name="DOE Joint Genome Institute"/>
            <person name="Vesth T.C."/>
            <person name="Nybo J."/>
            <person name="Theobald S."/>
            <person name="Brandl J."/>
            <person name="Frisvad J.C."/>
            <person name="Nielsen K.F."/>
            <person name="Lyhne E.K."/>
            <person name="Kogle M.E."/>
            <person name="Kuo A."/>
            <person name="Riley R."/>
            <person name="Clum A."/>
            <person name="Nolan M."/>
            <person name="Lipzen A."/>
            <person name="Salamov A."/>
            <person name="Henrissat B."/>
            <person name="Wiebenga A."/>
            <person name="De vries R.P."/>
            <person name="Grigoriev I.V."/>
            <person name="Mortensen U.H."/>
            <person name="Andersen M.R."/>
            <person name="Baker S.E."/>
        </authorList>
    </citation>
    <scope>NUCLEOTIDE SEQUENCE [LARGE SCALE GENOMIC DNA]</scope>
    <source>
        <strain evidence="2 3">CBS 115571</strain>
    </source>
</reference>
<name>A0A2V5I6K0_ASPV1</name>
<evidence type="ECO:0000313" key="2">
    <source>
        <dbReference type="EMBL" id="PYI24130.1"/>
    </source>
</evidence>
<keyword evidence="3" id="KW-1185">Reference proteome</keyword>
<dbReference type="EMBL" id="KZ825103">
    <property type="protein sequence ID" value="PYI24130.1"/>
    <property type="molecule type" value="Genomic_DNA"/>
</dbReference>
<dbReference type="STRING" id="1450538.A0A2V5I6K0"/>
<gene>
    <name evidence="2" type="ORF">BO99DRAFT_428397</name>
</gene>
<evidence type="ECO:0000313" key="3">
    <source>
        <dbReference type="Proteomes" id="UP000249829"/>
    </source>
</evidence>
<sequence>MVVNLDQGRFFEPSRKYWEELEVMRIRCRAALADHQEPTTYWTLGDPNPPPPPARQSGMRPTAADWANWPLVRGVWDPNVHGWPPAGVRLSDAWVYLALKYLIMDIRVNSYWADFNRDGNIRANRVPMGDAMMVAGHGLVSYPVYQGWYVLCGGAARVHLTWIVGPPGRHSGFPTKSLLYGLVFPVKDSSHVLVEHLQTHRAVQNAGGGARIRCVEQWVSCRNDPVIQYYRSPPDAERRDISYRLECLDNMQPWTYCPGWAGSDPLELRQGCWPDPSGQS</sequence>
<dbReference type="OMA" id="YWEELEV"/>
<organism evidence="2 3">
    <name type="scientific">Aspergillus violaceofuscus (strain CBS 115571)</name>
    <dbReference type="NCBI Taxonomy" id="1450538"/>
    <lineage>
        <taxon>Eukaryota</taxon>
        <taxon>Fungi</taxon>
        <taxon>Dikarya</taxon>
        <taxon>Ascomycota</taxon>
        <taxon>Pezizomycotina</taxon>
        <taxon>Eurotiomycetes</taxon>
        <taxon>Eurotiomycetidae</taxon>
        <taxon>Eurotiales</taxon>
        <taxon>Aspergillaceae</taxon>
        <taxon>Aspergillus</taxon>
    </lineage>
</organism>
<dbReference type="Proteomes" id="UP000249829">
    <property type="component" value="Unassembled WGS sequence"/>
</dbReference>
<feature type="region of interest" description="Disordered" evidence="1">
    <location>
        <begin position="39"/>
        <end position="61"/>
    </location>
</feature>